<comment type="similarity">
    <text evidence="1">Belongs to the carbon-nitrogen hydrolase superfamily. Nitrilase family.</text>
</comment>
<sequence length="355" mass="38508">MTVTYPRFKAAACHTSSVFLDSEKTAEKACDLIAEAAHAGAALVAFPESFLPGFPVWAALQAPIYNHAFFRALVAEAQKLSDPAIRTIRMAARRHGVHVSLGFTEGTDASVGCIWNSNILIGPDGSILNHHRKLVPTFYEKLVWANGDARGLRVSPTEIGRIGMLICGENTNPLARYALMAQGEQVHVSSYPPIWPTRPPSEDGAYDLKRAIEIRAGAHAFEAKVFNIVASGFVDAAMRDAIGSVNRASLEIIDNSPRGISLVLDPTSEVVSDVLADHEGIIYADIDTQRCVEPKQFHDVVGYYNRFDVFHLQVDRSPREPAHFSQDAADIDPAPLAHAADAADDALFARVNGAL</sequence>
<dbReference type="CDD" id="cd07564">
    <property type="entry name" value="nitrilases_CHs"/>
    <property type="match status" value="1"/>
</dbReference>
<keyword evidence="3" id="KW-0378">Hydrolase</keyword>
<dbReference type="PANTHER" id="PTHR46044">
    <property type="entry name" value="NITRILASE"/>
    <property type="match status" value="1"/>
</dbReference>
<dbReference type="InterPro" id="IPR036526">
    <property type="entry name" value="C-N_Hydrolase_sf"/>
</dbReference>
<dbReference type="PANTHER" id="PTHR46044:SF2">
    <property type="entry name" value="CN HYDROLASE DOMAIN-CONTAINING PROTEIN"/>
    <property type="match status" value="1"/>
</dbReference>
<dbReference type="OrthoDB" id="9803803at2"/>
<organism evidence="3 4">
    <name type="scientific">Xanthobacter tagetidis</name>
    <dbReference type="NCBI Taxonomy" id="60216"/>
    <lineage>
        <taxon>Bacteria</taxon>
        <taxon>Pseudomonadati</taxon>
        <taxon>Pseudomonadota</taxon>
        <taxon>Alphaproteobacteria</taxon>
        <taxon>Hyphomicrobiales</taxon>
        <taxon>Xanthobacteraceae</taxon>
        <taxon>Xanthobacter</taxon>
    </lineage>
</organism>
<reference evidence="3 4" key="1">
    <citation type="submission" date="2018-10" db="EMBL/GenBank/DDBJ databases">
        <title>Xanthobacter tagetidis genome sequencing and assembly.</title>
        <authorList>
            <person name="Maclea K.S."/>
            <person name="Goen A.E."/>
            <person name="Fatima S.A."/>
        </authorList>
    </citation>
    <scope>NUCLEOTIDE SEQUENCE [LARGE SCALE GENOMIC DNA]</scope>
    <source>
        <strain evidence="3 4">ATCC 700314</strain>
    </source>
</reference>
<evidence type="ECO:0000313" key="4">
    <source>
        <dbReference type="Proteomes" id="UP000269692"/>
    </source>
</evidence>
<proteinExistence type="inferred from homology"/>
<dbReference type="Proteomes" id="UP000269692">
    <property type="component" value="Unassembled WGS sequence"/>
</dbReference>
<evidence type="ECO:0000259" key="2">
    <source>
        <dbReference type="PROSITE" id="PS50263"/>
    </source>
</evidence>
<dbReference type="AlphaFoldDB" id="A0A3L7A930"/>
<accession>A0A3L7A930</accession>
<dbReference type="InterPro" id="IPR044149">
    <property type="entry name" value="Nitrilases_CHs"/>
</dbReference>
<dbReference type="Gene3D" id="3.60.110.10">
    <property type="entry name" value="Carbon-nitrogen hydrolase"/>
    <property type="match status" value="1"/>
</dbReference>
<comment type="caution">
    <text evidence="3">The sequence shown here is derived from an EMBL/GenBank/DDBJ whole genome shotgun (WGS) entry which is preliminary data.</text>
</comment>
<dbReference type="PROSITE" id="PS50263">
    <property type="entry name" value="CN_HYDROLASE"/>
    <property type="match status" value="1"/>
</dbReference>
<keyword evidence="4" id="KW-1185">Reference proteome</keyword>
<dbReference type="InterPro" id="IPR003010">
    <property type="entry name" value="C-N_Hydrolase"/>
</dbReference>
<gene>
    <name evidence="3" type="ORF">D9R14_16495</name>
</gene>
<evidence type="ECO:0000313" key="3">
    <source>
        <dbReference type="EMBL" id="RLP75882.1"/>
    </source>
</evidence>
<dbReference type="GO" id="GO:0016787">
    <property type="term" value="F:hydrolase activity"/>
    <property type="evidence" value="ECO:0007669"/>
    <property type="project" value="UniProtKB-KW"/>
</dbReference>
<evidence type="ECO:0000256" key="1">
    <source>
        <dbReference type="ARBA" id="ARBA00008129"/>
    </source>
</evidence>
<dbReference type="SUPFAM" id="SSF56317">
    <property type="entry name" value="Carbon-nitrogen hydrolase"/>
    <property type="match status" value="1"/>
</dbReference>
<dbReference type="Pfam" id="PF00795">
    <property type="entry name" value="CN_hydrolase"/>
    <property type="match status" value="1"/>
</dbReference>
<dbReference type="RefSeq" id="WP_121624440.1">
    <property type="nucleotide sequence ID" value="NZ_JACIIW010000003.1"/>
</dbReference>
<dbReference type="EMBL" id="RCTF01000014">
    <property type="protein sequence ID" value="RLP75882.1"/>
    <property type="molecule type" value="Genomic_DNA"/>
</dbReference>
<protein>
    <submittedName>
        <fullName evidence="3">Carbon-nitrogen hydrolase family protein</fullName>
    </submittedName>
</protein>
<feature type="domain" description="CN hydrolase" evidence="2">
    <location>
        <begin position="8"/>
        <end position="288"/>
    </location>
</feature>
<name>A0A3L7A930_9HYPH</name>